<feature type="compositionally biased region" description="Basic residues" evidence="1">
    <location>
        <begin position="192"/>
        <end position="201"/>
    </location>
</feature>
<name>A0A9N9LIY0_9HELO</name>
<reference evidence="2" key="1">
    <citation type="submission" date="2021-07" db="EMBL/GenBank/DDBJ databases">
        <authorList>
            <person name="Durling M."/>
        </authorList>
    </citation>
    <scope>NUCLEOTIDE SEQUENCE</scope>
</reference>
<accession>A0A9N9LIY0</accession>
<feature type="compositionally biased region" description="Pro residues" evidence="1">
    <location>
        <begin position="220"/>
        <end position="234"/>
    </location>
</feature>
<feature type="compositionally biased region" description="Polar residues" evidence="1">
    <location>
        <begin position="310"/>
        <end position="333"/>
    </location>
</feature>
<proteinExistence type="predicted"/>
<evidence type="ECO:0000313" key="2">
    <source>
        <dbReference type="EMBL" id="CAG8974005.1"/>
    </source>
</evidence>
<organism evidence="2 3">
    <name type="scientific">Hymenoscyphus albidus</name>
    <dbReference type="NCBI Taxonomy" id="595503"/>
    <lineage>
        <taxon>Eukaryota</taxon>
        <taxon>Fungi</taxon>
        <taxon>Dikarya</taxon>
        <taxon>Ascomycota</taxon>
        <taxon>Pezizomycotina</taxon>
        <taxon>Leotiomycetes</taxon>
        <taxon>Helotiales</taxon>
        <taxon>Helotiaceae</taxon>
        <taxon>Hymenoscyphus</taxon>
    </lineage>
</organism>
<keyword evidence="3" id="KW-1185">Reference proteome</keyword>
<feature type="region of interest" description="Disordered" evidence="1">
    <location>
        <begin position="1"/>
        <end position="22"/>
    </location>
</feature>
<dbReference type="AlphaFoldDB" id="A0A9N9LIY0"/>
<feature type="region of interest" description="Disordered" evidence="1">
    <location>
        <begin position="34"/>
        <end position="338"/>
    </location>
</feature>
<comment type="caution">
    <text evidence="2">The sequence shown here is derived from an EMBL/GenBank/DDBJ whole genome shotgun (WGS) entry which is preliminary data.</text>
</comment>
<evidence type="ECO:0000256" key="1">
    <source>
        <dbReference type="SAM" id="MobiDB-lite"/>
    </source>
</evidence>
<sequence length="770" mass="83455">MAPVNAARAVQQNRPRPTAAKNIIVPAIPLTYVQKRQKQSAAHTKAKIEQPVASNPPVVEFLPPSTSPILEPAAAANSTSENGSPSPLQASTTSPASEADYLNESHHTESTEEEVAEPAIAAIAEQEVSVVEESSAEEPQQTPRSAPSEAQSSASRTTYQMPPPFVPSSQSQQPNMSAADPGSMPPPPNFHHGQHPMHHAHPSAGSLRFGGYPESNNSSPAPPPSAGNLPPYPYPQSSHVPQRHGQQPPTNGGHPNGFSPMGPPPPPGYYARPDGMMNHGPNESFMRRQMPGFGPEGGHMPPPGFEHQRYNSFDPSTPHSFHGSQSSAQNDQENGPAFYSQYPTAVISNGSNGHIDEVRLYQQPRPKPRTNSHAVDPSQNGFPHPTGQPPALIDNLDGLVGYLQGQFGDAQFADLTLELRYSDDRAAPVRIPGHNLMFARSPALHALMKAQNTNNDGVAMKTLLIETDDRYLRSDAFWMAMQRLYGGALLDIGAVASVNMLPNAQMSSSTSGIPSDRFELALGYAAAGKLLVMPPVMQRGVEIASHTINMSTLEKALEFALDGGLDYSWTREAPPDGARCPSTYGPLVNLLLTRCMQWIIAGITPGFELDASVGDFVHVRRLPEVPVDRPTTAPNPRLSQIKFGDHPTEESAIVQPSSANSDLLTLSKALINMPFHLLKHVLEAPQLGNAQGWATTALKQNVMYAVVEEREKRRLKVLRNPHVLTEERKTKRKAWEAVGWQESVEAHGTIEPTPILTRTWVDYVLPASPH</sequence>
<protein>
    <submittedName>
        <fullName evidence="2">Uncharacterized protein</fullName>
    </submittedName>
</protein>
<dbReference type="Proteomes" id="UP000701801">
    <property type="component" value="Unassembled WGS sequence"/>
</dbReference>
<feature type="region of interest" description="Disordered" evidence="1">
    <location>
        <begin position="364"/>
        <end position="390"/>
    </location>
</feature>
<dbReference type="OrthoDB" id="5329403at2759"/>
<evidence type="ECO:0000313" key="3">
    <source>
        <dbReference type="Proteomes" id="UP000701801"/>
    </source>
</evidence>
<feature type="compositionally biased region" description="Polar residues" evidence="1">
    <location>
        <begin position="236"/>
        <end position="250"/>
    </location>
</feature>
<gene>
    <name evidence="2" type="ORF">HYALB_00008554</name>
</gene>
<feature type="compositionally biased region" description="Polar residues" evidence="1">
    <location>
        <begin position="369"/>
        <end position="381"/>
    </location>
</feature>
<feature type="compositionally biased region" description="Low complexity" evidence="1">
    <location>
        <begin position="117"/>
        <end position="133"/>
    </location>
</feature>
<dbReference type="EMBL" id="CAJVRM010000087">
    <property type="protein sequence ID" value="CAG8974005.1"/>
    <property type="molecule type" value="Genomic_DNA"/>
</dbReference>
<feature type="compositionally biased region" description="Polar residues" evidence="1">
    <location>
        <begin position="139"/>
        <end position="160"/>
    </location>
</feature>
<feature type="compositionally biased region" description="Polar residues" evidence="1">
    <location>
        <begin position="76"/>
        <end position="96"/>
    </location>
</feature>